<organism evidence="1 2">
    <name type="scientific">Artomyces pyxidatus</name>
    <dbReference type="NCBI Taxonomy" id="48021"/>
    <lineage>
        <taxon>Eukaryota</taxon>
        <taxon>Fungi</taxon>
        <taxon>Dikarya</taxon>
        <taxon>Basidiomycota</taxon>
        <taxon>Agaricomycotina</taxon>
        <taxon>Agaricomycetes</taxon>
        <taxon>Russulales</taxon>
        <taxon>Auriscalpiaceae</taxon>
        <taxon>Artomyces</taxon>
    </lineage>
</organism>
<name>A0ACB8SUJ2_9AGAM</name>
<reference evidence="1" key="1">
    <citation type="submission" date="2021-03" db="EMBL/GenBank/DDBJ databases">
        <authorList>
            <consortium name="DOE Joint Genome Institute"/>
            <person name="Ahrendt S."/>
            <person name="Looney B.P."/>
            <person name="Miyauchi S."/>
            <person name="Morin E."/>
            <person name="Drula E."/>
            <person name="Courty P.E."/>
            <person name="Chicoki N."/>
            <person name="Fauchery L."/>
            <person name="Kohler A."/>
            <person name="Kuo A."/>
            <person name="Labutti K."/>
            <person name="Pangilinan J."/>
            <person name="Lipzen A."/>
            <person name="Riley R."/>
            <person name="Andreopoulos W."/>
            <person name="He G."/>
            <person name="Johnson J."/>
            <person name="Barry K.W."/>
            <person name="Grigoriev I.V."/>
            <person name="Nagy L."/>
            <person name="Hibbett D."/>
            <person name="Henrissat B."/>
            <person name="Matheny P.B."/>
            <person name="Labbe J."/>
            <person name="Martin F."/>
        </authorList>
    </citation>
    <scope>NUCLEOTIDE SEQUENCE</scope>
    <source>
        <strain evidence="1">HHB10654</strain>
    </source>
</reference>
<dbReference type="Proteomes" id="UP000814140">
    <property type="component" value="Unassembled WGS sequence"/>
</dbReference>
<protein>
    <submittedName>
        <fullName evidence="1">Uncharacterized protein</fullName>
    </submittedName>
</protein>
<evidence type="ECO:0000313" key="2">
    <source>
        <dbReference type="Proteomes" id="UP000814140"/>
    </source>
</evidence>
<dbReference type="EMBL" id="MU277225">
    <property type="protein sequence ID" value="KAI0059610.1"/>
    <property type="molecule type" value="Genomic_DNA"/>
</dbReference>
<sequence length="282" mass="30344">MCVGFWSLTHPDYALILCTNRDEYLARPTADAHFHSFENLDSTEERHPGAGSVLSGRDLLAGGTWFGLSRAGRLALLTNVTEPPATYASSRGHLLTSVLLAPTAGRDLERETEVLLRENEHTSYAGFNLLLLAPAVNPPDGKLAFDANFVTNSGGGGTLHSRALSGPERNCSGMSNGIDGHGADAWPKVVHGTAVLNSLLPAISPETTEEELAERLFALLTWVFLSSFIRTPPPASRPGILPCCSHACVPRANLADHTRWLVPFLTFFVAGDLRIRPEIAPS</sequence>
<reference evidence="1" key="2">
    <citation type="journal article" date="2022" name="New Phytol.">
        <title>Evolutionary transition to the ectomycorrhizal habit in the genomes of a hyperdiverse lineage of mushroom-forming fungi.</title>
        <authorList>
            <person name="Looney B."/>
            <person name="Miyauchi S."/>
            <person name="Morin E."/>
            <person name="Drula E."/>
            <person name="Courty P.E."/>
            <person name="Kohler A."/>
            <person name="Kuo A."/>
            <person name="LaButti K."/>
            <person name="Pangilinan J."/>
            <person name="Lipzen A."/>
            <person name="Riley R."/>
            <person name="Andreopoulos W."/>
            <person name="He G."/>
            <person name="Johnson J."/>
            <person name="Nolan M."/>
            <person name="Tritt A."/>
            <person name="Barry K.W."/>
            <person name="Grigoriev I.V."/>
            <person name="Nagy L.G."/>
            <person name="Hibbett D."/>
            <person name="Henrissat B."/>
            <person name="Matheny P.B."/>
            <person name="Labbe J."/>
            <person name="Martin F.M."/>
        </authorList>
    </citation>
    <scope>NUCLEOTIDE SEQUENCE</scope>
    <source>
        <strain evidence="1">HHB10654</strain>
    </source>
</reference>
<comment type="caution">
    <text evidence="1">The sequence shown here is derived from an EMBL/GenBank/DDBJ whole genome shotgun (WGS) entry which is preliminary data.</text>
</comment>
<evidence type="ECO:0000313" key="1">
    <source>
        <dbReference type="EMBL" id="KAI0059610.1"/>
    </source>
</evidence>
<proteinExistence type="predicted"/>
<accession>A0ACB8SUJ2</accession>
<keyword evidence="2" id="KW-1185">Reference proteome</keyword>
<gene>
    <name evidence="1" type="ORF">BV25DRAFT_1828873</name>
</gene>